<dbReference type="Pfam" id="PF00072">
    <property type="entry name" value="Response_reg"/>
    <property type="match status" value="1"/>
</dbReference>
<dbReference type="SUPFAM" id="SSF52172">
    <property type="entry name" value="CheY-like"/>
    <property type="match status" value="1"/>
</dbReference>
<dbReference type="InterPro" id="IPR011006">
    <property type="entry name" value="CheY-like_superfamily"/>
</dbReference>
<accession>A0A1H7BHR4</accession>
<dbReference type="InterPro" id="IPR001789">
    <property type="entry name" value="Sig_transdc_resp-reg_receiver"/>
</dbReference>
<name>A0A1H7BHR4_9BACT</name>
<proteinExistence type="predicted"/>
<keyword evidence="4" id="KW-1185">Reference proteome</keyword>
<feature type="modified residue" description="4-aspartylphosphate" evidence="1">
    <location>
        <position position="55"/>
    </location>
</feature>
<dbReference type="SMART" id="SM00448">
    <property type="entry name" value="REC"/>
    <property type="match status" value="1"/>
</dbReference>
<evidence type="ECO:0000256" key="1">
    <source>
        <dbReference type="PROSITE-ProRule" id="PRU00169"/>
    </source>
</evidence>
<evidence type="ECO:0000259" key="2">
    <source>
        <dbReference type="PROSITE" id="PS50110"/>
    </source>
</evidence>
<dbReference type="PROSITE" id="PS50110">
    <property type="entry name" value="RESPONSE_REGULATORY"/>
    <property type="match status" value="1"/>
</dbReference>
<dbReference type="GO" id="GO:0000160">
    <property type="term" value="P:phosphorelay signal transduction system"/>
    <property type="evidence" value="ECO:0007669"/>
    <property type="project" value="InterPro"/>
</dbReference>
<dbReference type="InterPro" id="IPR052893">
    <property type="entry name" value="TCS_response_regulator"/>
</dbReference>
<dbReference type="Gene3D" id="3.40.50.2300">
    <property type="match status" value="1"/>
</dbReference>
<reference evidence="4" key="1">
    <citation type="submission" date="2016-10" db="EMBL/GenBank/DDBJ databases">
        <authorList>
            <person name="Varghese N."/>
            <person name="Submissions S."/>
        </authorList>
    </citation>
    <scope>NUCLEOTIDE SEQUENCE [LARGE SCALE GENOMIC DNA]</scope>
    <source>
        <strain evidence="4">IBRC-M 10761</strain>
    </source>
</reference>
<dbReference type="EMBL" id="FNZH01000012">
    <property type="protein sequence ID" value="SEJ77129.1"/>
    <property type="molecule type" value="Genomic_DNA"/>
</dbReference>
<keyword evidence="1" id="KW-0597">Phosphoprotein</keyword>
<gene>
    <name evidence="3" type="ORF">SAMN05192553_11234</name>
</gene>
<dbReference type="AlphaFoldDB" id="A0A1H7BHR4"/>
<feature type="domain" description="Response regulatory" evidence="2">
    <location>
        <begin position="3"/>
        <end position="119"/>
    </location>
</feature>
<dbReference type="Proteomes" id="UP000199403">
    <property type="component" value="Unassembled WGS sequence"/>
</dbReference>
<evidence type="ECO:0000313" key="3">
    <source>
        <dbReference type="EMBL" id="SEJ77129.1"/>
    </source>
</evidence>
<dbReference type="STRING" id="1416801.SAMN05192553_11234"/>
<dbReference type="RefSeq" id="WP_092178660.1">
    <property type="nucleotide sequence ID" value="NZ_FNZH01000012.1"/>
</dbReference>
<dbReference type="OrthoDB" id="1376781at2"/>
<protein>
    <submittedName>
        <fullName evidence="3">Response regulator receiver domain-containing protein</fullName>
    </submittedName>
</protein>
<dbReference type="PANTHER" id="PTHR44520">
    <property type="entry name" value="RESPONSE REGULATOR RCP1-RELATED"/>
    <property type="match status" value="1"/>
</dbReference>
<dbReference type="PANTHER" id="PTHR44520:SF2">
    <property type="entry name" value="RESPONSE REGULATOR RCP1"/>
    <property type="match status" value="1"/>
</dbReference>
<sequence length="119" mass="13940">MVDIVLVDDDMVSTFVTEKFIRKSMHGPYRIHTFDSAAEALQRVQEIRPRYLFLDLVMPHMNGWDFLEQFTPEDKESEVYILSGSLDERDLEKASSNRKVKKFLSKLSVPESIPEIFRN</sequence>
<evidence type="ECO:0000313" key="4">
    <source>
        <dbReference type="Proteomes" id="UP000199403"/>
    </source>
</evidence>
<organism evidence="3 4">
    <name type="scientific">Cyclobacterium xiamenense</name>
    <dbReference type="NCBI Taxonomy" id="1297121"/>
    <lineage>
        <taxon>Bacteria</taxon>
        <taxon>Pseudomonadati</taxon>
        <taxon>Bacteroidota</taxon>
        <taxon>Cytophagia</taxon>
        <taxon>Cytophagales</taxon>
        <taxon>Cyclobacteriaceae</taxon>
        <taxon>Cyclobacterium</taxon>
    </lineage>
</organism>